<comment type="caution">
    <text evidence="4">The sequence shown here is derived from an EMBL/GenBank/DDBJ whole genome shotgun (WGS) entry which is preliminary data.</text>
</comment>
<dbReference type="Pfam" id="PF01408">
    <property type="entry name" value="GFO_IDH_MocA"/>
    <property type="match status" value="1"/>
</dbReference>
<dbReference type="OrthoDB" id="9815825at2"/>
<proteinExistence type="predicted"/>
<dbReference type="Pfam" id="PF22725">
    <property type="entry name" value="GFO_IDH_MocA_C3"/>
    <property type="match status" value="1"/>
</dbReference>
<gene>
    <name evidence="4" type="primary">mmyG</name>
    <name evidence="4" type="ORF">PSU4_52750</name>
</gene>
<dbReference type="SUPFAM" id="SSF55347">
    <property type="entry name" value="Glyceraldehyde-3-phosphate dehydrogenase-like, C-terminal domain"/>
    <property type="match status" value="1"/>
</dbReference>
<sequence>MIARPLRVGVVGASYASGTHLPVYAELAEAGIVELVAVATAHLETADAVAAKFDIPHAHVGFEALCNDPDVDLVDVATRPSRHRPMALAAIAAGKHVLCEAPLAPTVDDGLAMARAAADAGVCGVVDMQSRFRPGIAELRRLVLDGYVGRVDNVAAQAFYPTFTTPAAVASSGWCADATDGASSLRVHGLHTTDVLRWTFGELTNVTGTAATRQPTWPREEGPIPATSVDSAAYTARTADGAVVSVHTSWVAPFGAGWRLVVHGSEGVLVAEAAGHTGHFPVGLRGARRGDDGPRTLLPAEGGPTEPFALLVRALAMGDTDDIPTFDDGVAALRVAAAVDGLDEPAPTTTSEEP</sequence>
<evidence type="ECO:0000259" key="3">
    <source>
        <dbReference type="Pfam" id="PF22725"/>
    </source>
</evidence>
<dbReference type="Gene3D" id="3.30.360.10">
    <property type="entry name" value="Dihydrodipicolinate Reductase, domain 2"/>
    <property type="match status" value="1"/>
</dbReference>
<protein>
    <submittedName>
        <fullName evidence="4">Oxidoreductase</fullName>
    </submittedName>
</protein>
<evidence type="ECO:0000256" key="1">
    <source>
        <dbReference type="ARBA" id="ARBA00023002"/>
    </source>
</evidence>
<dbReference type="GO" id="GO:0000166">
    <property type="term" value="F:nucleotide binding"/>
    <property type="evidence" value="ECO:0007669"/>
    <property type="project" value="InterPro"/>
</dbReference>
<name>A0A511DND8_9PSEU</name>
<dbReference type="Gene3D" id="3.40.50.720">
    <property type="entry name" value="NAD(P)-binding Rossmann-like Domain"/>
    <property type="match status" value="1"/>
</dbReference>
<evidence type="ECO:0000313" key="5">
    <source>
        <dbReference type="Proteomes" id="UP000321685"/>
    </source>
</evidence>
<dbReference type="InterPro" id="IPR055170">
    <property type="entry name" value="GFO_IDH_MocA-like_dom"/>
</dbReference>
<evidence type="ECO:0000313" key="4">
    <source>
        <dbReference type="EMBL" id="GEL26321.1"/>
    </source>
</evidence>
<accession>A0A511DND8</accession>
<keyword evidence="5" id="KW-1185">Reference proteome</keyword>
<dbReference type="InterPro" id="IPR036291">
    <property type="entry name" value="NAD(P)-bd_dom_sf"/>
</dbReference>
<dbReference type="InterPro" id="IPR000683">
    <property type="entry name" value="Gfo/Idh/MocA-like_OxRdtase_N"/>
</dbReference>
<evidence type="ECO:0000259" key="2">
    <source>
        <dbReference type="Pfam" id="PF01408"/>
    </source>
</evidence>
<feature type="domain" description="Gfo/Idh/MocA-like oxidoreductase N-terminal" evidence="2">
    <location>
        <begin position="6"/>
        <end position="123"/>
    </location>
</feature>
<dbReference type="AlphaFoldDB" id="A0A511DND8"/>
<dbReference type="PANTHER" id="PTHR43818:SF11">
    <property type="entry name" value="BCDNA.GH03377"/>
    <property type="match status" value="1"/>
</dbReference>
<dbReference type="InterPro" id="IPR050463">
    <property type="entry name" value="Gfo/Idh/MocA_oxidrdct_glycsds"/>
</dbReference>
<dbReference type="GO" id="GO:0016491">
    <property type="term" value="F:oxidoreductase activity"/>
    <property type="evidence" value="ECO:0007669"/>
    <property type="project" value="UniProtKB-KW"/>
</dbReference>
<dbReference type="Proteomes" id="UP000321685">
    <property type="component" value="Unassembled WGS sequence"/>
</dbReference>
<feature type="domain" description="GFO/IDH/MocA-like oxidoreductase" evidence="3">
    <location>
        <begin position="137"/>
        <end position="269"/>
    </location>
</feature>
<dbReference type="RefSeq" id="WP_147114116.1">
    <property type="nucleotide sequence ID" value="NZ_BJVJ01000084.1"/>
</dbReference>
<reference evidence="4 5" key="1">
    <citation type="submission" date="2019-07" db="EMBL/GenBank/DDBJ databases">
        <title>Whole genome shotgun sequence of Pseudonocardia sulfidoxydans NBRC 16205.</title>
        <authorList>
            <person name="Hosoyama A."/>
            <person name="Uohara A."/>
            <person name="Ohji S."/>
            <person name="Ichikawa N."/>
        </authorList>
    </citation>
    <scope>NUCLEOTIDE SEQUENCE [LARGE SCALE GENOMIC DNA]</scope>
    <source>
        <strain evidence="4 5">NBRC 16205</strain>
    </source>
</reference>
<dbReference type="PANTHER" id="PTHR43818">
    <property type="entry name" value="BCDNA.GH03377"/>
    <property type="match status" value="1"/>
</dbReference>
<dbReference type="EMBL" id="BJVJ01000084">
    <property type="protein sequence ID" value="GEL26321.1"/>
    <property type="molecule type" value="Genomic_DNA"/>
</dbReference>
<keyword evidence="1" id="KW-0560">Oxidoreductase</keyword>
<organism evidence="4 5">
    <name type="scientific">Pseudonocardia sulfidoxydans NBRC 16205</name>
    <dbReference type="NCBI Taxonomy" id="1223511"/>
    <lineage>
        <taxon>Bacteria</taxon>
        <taxon>Bacillati</taxon>
        <taxon>Actinomycetota</taxon>
        <taxon>Actinomycetes</taxon>
        <taxon>Pseudonocardiales</taxon>
        <taxon>Pseudonocardiaceae</taxon>
        <taxon>Pseudonocardia</taxon>
    </lineage>
</organism>
<dbReference type="SUPFAM" id="SSF51735">
    <property type="entry name" value="NAD(P)-binding Rossmann-fold domains"/>
    <property type="match status" value="1"/>
</dbReference>